<gene>
    <name evidence="2" type="ORF">SAMN05192545_1001</name>
</gene>
<reference evidence="2 3" key="1">
    <citation type="submission" date="2016-10" db="EMBL/GenBank/DDBJ databases">
        <authorList>
            <person name="Varghese N."/>
            <person name="Submissions S."/>
        </authorList>
    </citation>
    <scope>NUCLEOTIDE SEQUENCE [LARGE SCALE GENOMIC DNA]</scope>
    <source>
        <strain evidence="2 3">MAR_2009_60</strain>
    </source>
</reference>
<keyword evidence="1" id="KW-0472">Membrane</keyword>
<dbReference type="Proteomes" id="UP000199574">
    <property type="component" value="Chromosome I"/>
</dbReference>
<evidence type="ECO:0008006" key="4">
    <source>
        <dbReference type="Google" id="ProtNLM"/>
    </source>
</evidence>
<sequence length="143" mass="17089">MEKKKIHFDHMKSWIWIFILFLSLIFILVGFFELFEFENPKLNKRISAIGFFLQVVYFSKMFWYKNYVQWNKKGAVVRINSWISKSLNFDQINKTELIQNTLIITKKNGDTVTFDLNEIREADSQKLNEIIVKNTIANNVLRS</sequence>
<dbReference type="RefSeq" id="WP_091603413.1">
    <property type="nucleotide sequence ID" value="NZ_LT629754.1"/>
</dbReference>
<dbReference type="GeneID" id="90593158"/>
<feature type="transmembrane region" description="Helical" evidence="1">
    <location>
        <begin position="46"/>
        <end position="63"/>
    </location>
</feature>
<organism evidence="2 3">
    <name type="scientific">Maribacter dokdonensis</name>
    <dbReference type="NCBI Taxonomy" id="320912"/>
    <lineage>
        <taxon>Bacteria</taxon>
        <taxon>Pseudomonadati</taxon>
        <taxon>Bacteroidota</taxon>
        <taxon>Flavobacteriia</taxon>
        <taxon>Flavobacteriales</taxon>
        <taxon>Flavobacteriaceae</taxon>
        <taxon>Maribacter</taxon>
    </lineage>
</organism>
<keyword evidence="1" id="KW-0812">Transmembrane</keyword>
<accession>A0ABY0U833</accession>
<proteinExistence type="predicted"/>
<evidence type="ECO:0000313" key="2">
    <source>
        <dbReference type="EMBL" id="SDS22394.1"/>
    </source>
</evidence>
<name>A0ABY0U833_9FLAO</name>
<evidence type="ECO:0000256" key="1">
    <source>
        <dbReference type="SAM" id="Phobius"/>
    </source>
</evidence>
<feature type="transmembrane region" description="Helical" evidence="1">
    <location>
        <begin position="14"/>
        <end position="34"/>
    </location>
</feature>
<evidence type="ECO:0000313" key="3">
    <source>
        <dbReference type="Proteomes" id="UP000199574"/>
    </source>
</evidence>
<protein>
    <recommendedName>
        <fullName evidence="4">PH domain-containing protein</fullName>
    </recommendedName>
</protein>
<keyword evidence="1" id="KW-1133">Transmembrane helix</keyword>
<keyword evidence="3" id="KW-1185">Reference proteome</keyword>
<dbReference type="EMBL" id="LT629754">
    <property type="protein sequence ID" value="SDS22394.1"/>
    <property type="molecule type" value="Genomic_DNA"/>
</dbReference>